<evidence type="ECO:0000259" key="4">
    <source>
        <dbReference type="Pfam" id="PF08241"/>
    </source>
</evidence>
<dbReference type="CDD" id="cd02440">
    <property type="entry name" value="AdoMet_MTases"/>
    <property type="match status" value="1"/>
</dbReference>
<evidence type="ECO:0000256" key="2">
    <source>
        <dbReference type="ARBA" id="ARBA00022603"/>
    </source>
</evidence>
<dbReference type="InterPro" id="IPR029063">
    <property type="entry name" value="SAM-dependent_MTases_sf"/>
</dbReference>
<dbReference type="Proteomes" id="UP000274922">
    <property type="component" value="Unassembled WGS sequence"/>
</dbReference>
<dbReference type="InterPro" id="IPR051052">
    <property type="entry name" value="Diverse_substrate_MTase"/>
</dbReference>
<gene>
    <name evidence="5" type="ORF">CXG81DRAFT_18285</name>
</gene>
<keyword evidence="3" id="KW-0808">Transferase</keyword>
<dbReference type="Pfam" id="PF08241">
    <property type="entry name" value="Methyltransf_11"/>
    <property type="match status" value="1"/>
</dbReference>
<dbReference type="STRING" id="1555241.A0A4P9X9L7"/>
<organism evidence="5 6">
    <name type="scientific">Caulochytrium protostelioides</name>
    <dbReference type="NCBI Taxonomy" id="1555241"/>
    <lineage>
        <taxon>Eukaryota</taxon>
        <taxon>Fungi</taxon>
        <taxon>Fungi incertae sedis</taxon>
        <taxon>Chytridiomycota</taxon>
        <taxon>Chytridiomycota incertae sedis</taxon>
        <taxon>Chytridiomycetes</taxon>
        <taxon>Caulochytriales</taxon>
        <taxon>Caulochytriaceae</taxon>
        <taxon>Caulochytrium</taxon>
    </lineage>
</organism>
<dbReference type="GO" id="GO:0032259">
    <property type="term" value="P:methylation"/>
    <property type="evidence" value="ECO:0007669"/>
    <property type="project" value="UniProtKB-KW"/>
</dbReference>
<name>A0A4P9X9L7_9FUNG</name>
<dbReference type="OrthoDB" id="10027013at2759"/>
<protein>
    <recommendedName>
        <fullName evidence="4">Methyltransferase type 11 domain-containing protein</fullName>
    </recommendedName>
</protein>
<feature type="domain" description="Methyltransferase type 11" evidence="4">
    <location>
        <begin position="50"/>
        <end position="139"/>
    </location>
</feature>
<evidence type="ECO:0000313" key="5">
    <source>
        <dbReference type="EMBL" id="RKP01992.1"/>
    </source>
</evidence>
<dbReference type="GO" id="GO:0008757">
    <property type="term" value="F:S-adenosylmethionine-dependent methyltransferase activity"/>
    <property type="evidence" value="ECO:0007669"/>
    <property type="project" value="InterPro"/>
</dbReference>
<comment type="similarity">
    <text evidence="1">Belongs to the methyltransferase superfamily.</text>
</comment>
<evidence type="ECO:0000256" key="3">
    <source>
        <dbReference type="ARBA" id="ARBA00022679"/>
    </source>
</evidence>
<sequence>MATPNTRFGDSDYNSSNYRDFRPDYGQALYDRIYAFHDTQPQGQGYDVAVDVGTGTGQVATALAKRFAAVKGFDSSEAMLQSAEPGHNITYRAAPAEKLPAEDHSVDLVTVGTALHWFDTDRFMEEVKRILKPGGTLACFGYHPPQCPEDPTVTEAVRHLYHDVLGTYWDPRAEHIMSQYRDVAFPFTTVERHTSPPEPFCITKRHTSESLRALCRTWSGYKTWKERHPRALDCVDNMQLPPDDVPLDLVWPSHLVLCKP</sequence>
<proteinExistence type="inferred from homology"/>
<dbReference type="Gene3D" id="3.40.50.150">
    <property type="entry name" value="Vaccinia Virus protein VP39"/>
    <property type="match status" value="1"/>
</dbReference>
<dbReference type="PANTHER" id="PTHR44942:SF4">
    <property type="entry name" value="METHYLTRANSFERASE TYPE 11 DOMAIN-CONTAINING PROTEIN"/>
    <property type="match status" value="1"/>
</dbReference>
<keyword evidence="6" id="KW-1185">Reference proteome</keyword>
<dbReference type="PANTHER" id="PTHR44942">
    <property type="entry name" value="METHYLTRANSF_11 DOMAIN-CONTAINING PROTEIN"/>
    <property type="match status" value="1"/>
</dbReference>
<evidence type="ECO:0000256" key="1">
    <source>
        <dbReference type="ARBA" id="ARBA00008361"/>
    </source>
</evidence>
<dbReference type="InterPro" id="IPR013216">
    <property type="entry name" value="Methyltransf_11"/>
</dbReference>
<dbReference type="EMBL" id="ML014155">
    <property type="protein sequence ID" value="RKP01992.1"/>
    <property type="molecule type" value="Genomic_DNA"/>
</dbReference>
<keyword evidence="2" id="KW-0489">Methyltransferase</keyword>
<accession>A0A4P9X9L7</accession>
<dbReference type="AlphaFoldDB" id="A0A4P9X9L7"/>
<reference evidence="6" key="1">
    <citation type="journal article" date="2018" name="Nat. Microbiol.">
        <title>Leveraging single-cell genomics to expand the fungal tree of life.</title>
        <authorList>
            <person name="Ahrendt S.R."/>
            <person name="Quandt C.A."/>
            <person name="Ciobanu D."/>
            <person name="Clum A."/>
            <person name="Salamov A."/>
            <person name="Andreopoulos B."/>
            <person name="Cheng J.F."/>
            <person name="Woyke T."/>
            <person name="Pelin A."/>
            <person name="Henrissat B."/>
            <person name="Reynolds N.K."/>
            <person name="Benny G.L."/>
            <person name="Smith M.E."/>
            <person name="James T.Y."/>
            <person name="Grigoriev I.V."/>
        </authorList>
    </citation>
    <scope>NUCLEOTIDE SEQUENCE [LARGE SCALE GENOMIC DNA]</scope>
    <source>
        <strain evidence="6">ATCC 52028</strain>
    </source>
</reference>
<dbReference type="SUPFAM" id="SSF53335">
    <property type="entry name" value="S-adenosyl-L-methionine-dependent methyltransferases"/>
    <property type="match status" value="1"/>
</dbReference>
<evidence type="ECO:0000313" key="6">
    <source>
        <dbReference type="Proteomes" id="UP000274922"/>
    </source>
</evidence>